<dbReference type="PANTHER" id="PTHR34222">
    <property type="entry name" value="GAG_PRE-INTEGRS DOMAIN-CONTAINING PROTEIN"/>
    <property type="match status" value="1"/>
</dbReference>
<evidence type="ECO:0000256" key="1">
    <source>
        <dbReference type="SAM" id="MobiDB-lite"/>
    </source>
</evidence>
<accession>A0A438C2U4</accession>
<reference evidence="4 5" key="1">
    <citation type="journal article" date="2018" name="PLoS Genet.">
        <title>Population sequencing reveals clonal diversity and ancestral inbreeding in the grapevine cultivar Chardonnay.</title>
        <authorList>
            <person name="Roach M.J."/>
            <person name="Johnson D.L."/>
            <person name="Bohlmann J."/>
            <person name="van Vuuren H.J."/>
            <person name="Jones S.J."/>
            <person name="Pretorius I.S."/>
            <person name="Schmidt S.A."/>
            <person name="Borneman A.R."/>
        </authorList>
    </citation>
    <scope>NUCLEOTIDE SEQUENCE [LARGE SCALE GENOMIC DNA]</scope>
    <source>
        <strain evidence="5">cv. Chardonnay</strain>
        <tissue evidence="4">Leaf</tissue>
    </source>
</reference>
<name>A0A438C2U4_VITVI</name>
<dbReference type="Pfam" id="PF14244">
    <property type="entry name" value="Retrotran_gag_3"/>
    <property type="match status" value="1"/>
</dbReference>
<dbReference type="InterPro" id="IPR029472">
    <property type="entry name" value="Copia-like_N"/>
</dbReference>
<sequence length="478" mass="54096">MAESRDITQPLIPQTDSILSDLTTRMTEVLTRAQTFPQPLLADSSTTPIGIKLEGSNYALWSQVVEMYIFGKDKLGYINGDSPQPPEIDHSFRRWRTENAIVKGWLINSMDLSLIANFIRFPTAKQVWDFAAITYFDGTDTSQVYDLRCRVTRMKQTGGSIEKYYNDLQGLWREIDFRRSNPMECAIDIQKYNSILQEDRVYTFLDGLDDILDKTRSDVLQIKPFPAVEQAYAFVRREEVRQTVMISGADTPPGAVMASKGIKGNHHQMPPKPGALSLSSEKSNSSSKTKPPFDGMKCTHCDNSKHTRDTYFKLHGYPDWWNDLQARKKREIIANDNHTRSAAVVLRVRHFIISTHKDDEDWILDSRATNHMTFDSKDFSNTTQPRRSCVANANGVTYPVIRAGTVTLSPSLSLSNTLLDILTKEIIGRGTKRRGGGGYTTWMPSVQEEQITCTTRLVTRIGRFGYGIIDLGIHHLGI</sequence>
<organism evidence="4 5">
    <name type="scientific">Vitis vinifera</name>
    <name type="common">Grape</name>
    <dbReference type="NCBI Taxonomy" id="29760"/>
    <lineage>
        <taxon>Eukaryota</taxon>
        <taxon>Viridiplantae</taxon>
        <taxon>Streptophyta</taxon>
        <taxon>Embryophyta</taxon>
        <taxon>Tracheophyta</taxon>
        <taxon>Spermatophyta</taxon>
        <taxon>Magnoliopsida</taxon>
        <taxon>eudicotyledons</taxon>
        <taxon>Gunneridae</taxon>
        <taxon>Pentapetalae</taxon>
        <taxon>rosids</taxon>
        <taxon>Vitales</taxon>
        <taxon>Vitaceae</taxon>
        <taxon>Viteae</taxon>
        <taxon>Vitis</taxon>
    </lineage>
</organism>
<evidence type="ECO:0000259" key="3">
    <source>
        <dbReference type="Pfam" id="PF22936"/>
    </source>
</evidence>
<protein>
    <submittedName>
        <fullName evidence="4">Uncharacterized protein</fullName>
    </submittedName>
</protein>
<dbReference type="InterPro" id="IPR054722">
    <property type="entry name" value="PolX-like_BBD"/>
</dbReference>
<feature type="domain" description="Retrovirus-related Pol polyprotein from transposon TNT 1-94-like beta-barrel" evidence="3">
    <location>
        <begin position="362"/>
        <end position="410"/>
    </location>
</feature>
<dbReference type="Proteomes" id="UP000288805">
    <property type="component" value="Unassembled WGS sequence"/>
</dbReference>
<dbReference type="EMBL" id="QGNW01002576">
    <property type="protein sequence ID" value="RVW17557.1"/>
    <property type="molecule type" value="Genomic_DNA"/>
</dbReference>
<proteinExistence type="predicted"/>
<evidence type="ECO:0000313" key="4">
    <source>
        <dbReference type="EMBL" id="RVW17557.1"/>
    </source>
</evidence>
<evidence type="ECO:0000313" key="5">
    <source>
        <dbReference type="Proteomes" id="UP000288805"/>
    </source>
</evidence>
<feature type="domain" description="Retrotransposon Copia-like N-terminal" evidence="2">
    <location>
        <begin position="50"/>
        <end position="86"/>
    </location>
</feature>
<evidence type="ECO:0000259" key="2">
    <source>
        <dbReference type="Pfam" id="PF14244"/>
    </source>
</evidence>
<feature type="region of interest" description="Disordered" evidence="1">
    <location>
        <begin position="261"/>
        <end position="294"/>
    </location>
</feature>
<feature type="compositionally biased region" description="Low complexity" evidence="1">
    <location>
        <begin position="276"/>
        <end position="288"/>
    </location>
</feature>
<dbReference type="Pfam" id="PF22936">
    <property type="entry name" value="Pol_BBD"/>
    <property type="match status" value="1"/>
</dbReference>
<gene>
    <name evidence="4" type="ORF">CK203_083514</name>
</gene>
<dbReference type="PANTHER" id="PTHR34222:SF43">
    <property type="entry name" value="RETROTRANSPOSON GAG DOMAIN-CONTAINING PROTEIN"/>
    <property type="match status" value="1"/>
</dbReference>
<dbReference type="AlphaFoldDB" id="A0A438C2U4"/>
<comment type="caution">
    <text evidence="4">The sequence shown here is derived from an EMBL/GenBank/DDBJ whole genome shotgun (WGS) entry which is preliminary data.</text>
</comment>